<comment type="caution">
    <text evidence="5">The sequence shown here is derived from an EMBL/GenBank/DDBJ whole genome shotgun (WGS) entry which is preliminary data.</text>
</comment>
<dbReference type="SUPFAM" id="SSF46785">
    <property type="entry name" value="Winged helix' DNA-binding domain"/>
    <property type="match status" value="1"/>
</dbReference>
<dbReference type="Pfam" id="PF07702">
    <property type="entry name" value="UTRA"/>
    <property type="match status" value="1"/>
</dbReference>
<protein>
    <submittedName>
        <fullName evidence="5">GntR family transcriptional regulator</fullName>
    </submittedName>
</protein>
<dbReference type="InterPro" id="IPR028978">
    <property type="entry name" value="Chorismate_lyase_/UTRA_dom_sf"/>
</dbReference>
<dbReference type="PROSITE" id="PS50949">
    <property type="entry name" value="HTH_GNTR"/>
    <property type="match status" value="1"/>
</dbReference>
<reference evidence="5 6" key="1">
    <citation type="journal article" date="2019" name="Int. J. Syst. Evol. Microbiol.">
        <title>The Global Catalogue of Microorganisms (GCM) 10K type strain sequencing project: providing services to taxonomists for standard genome sequencing and annotation.</title>
        <authorList>
            <consortium name="The Broad Institute Genomics Platform"/>
            <consortium name="The Broad Institute Genome Sequencing Center for Infectious Disease"/>
            <person name="Wu L."/>
            <person name="Ma J."/>
        </authorList>
    </citation>
    <scope>NUCLEOTIDE SEQUENCE [LARGE SCALE GENOMIC DNA]</scope>
    <source>
        <strain evidence="5 6">JCM 16117</strain>
    </source>
</reference>
<dbReference type="Gene3D" id="1.10.10.10">
    <property type="entry name" value="Winged helix-like DNA-binding domain superfamily/Winged helix DNA-binding domain"/>
    <property type="match status" value="1"/>
</dbReference>
<evidence type="ECO:0000259" key="4">
    <source>
        <dbReference type="PROSITE" id="PS50949"/>
    </source>
</evidence>
<evidence type="ECO:0000313" key="5">
    <source>
        <dbReference type="EMBL" id="GAA2224362.1"/>
    </source>
</evidence>
<dbReference type="InterPro" id="IPR050679">
    <property type="entry name" value="Bact_HTH_transcr_reg"/>
</dbReference>
<gene>
    <name evidence="5" type="ORF">GCM10009851_04720</name>
</gene>
<dbReference type="SMART" id="SM00345">
    <property type="entry name" value="HTH_GNTR"/>
    <property type="match status" value="1"/>
</dbReference>
<evidence type="ECO:0000256" key="3">
    <source>
        <dbReference type="ARBA" id="ARBA00023163"/>
    </source>
</evidence>
<dbReference type="PANTHER" id="PTHR44846:SF1">
    <property type="entry name" value="MANNOSYL-D-GLYCERATE TRANSPORT_METABOLISM SYSTEM REPRESSOR MNGR-RELATED"/>
    <property type="match status" value="1"/>
</dbReference>
<dbReference type="RefSeq" id="WP_259477594.1">
    <property type="nucleotide sequence ID" value="NZ_BAAAQY010000001.1"/>
</dbReference>
<keyword evidence="3" id="KW-0804">Transcription</keyword>
<keyword evidence="1" id="KW-0805">Transcription regulation</keyword>
<dbReference type="Proteomes" id="UP001500929">
    <property type="component" value="Unassembled WGS sequence"/>
</dbReference>
<evidence type="ECO:0000256" key="2">
    <source>
        <dbReference type="ARBA" id="ARBA00023125"/>
    </source>
</evidence>
<dbReference type="InterPro" id="IPR011663">
    <property type="entry name" value="UTRA"/>
</dbReference>
<dbReference type="InterPro" id="IPR000524">
    <property type="entry name" value="Tscrpt_reg_HTH_GntR"/>
</dbReference>
<keyword evidence="6" id="KW-1185">Reference proteome</keyword>
<dbReference type="Gene3D" id="3.40.1410.10">
    <property type="entry name" value="Chorismate lyase-like"/>
    <property type="match status" value="1"/>
</dbReference>
<evidence type="ECO:0000256" key="1">
    <source>
        <dbReference type="ARBA" id="ARBA00023015"/>
    </source>
</evidence>
<organism evidence="5 6">
    <name type="scientific">Herbiconiux moechotypicola</name>
    <dbReference type="NCBI Taxonomy" id="637393"/>
    <lineage>
        <taxon>Bacteria</taxon>
        <taxon>Bacillati</taxon>
        <taxon>Actinomycetota</taxon>
        <taxon>Actinomycetes</taxon>
        <taxon>Micrococcales</taxon>
        <taxon>Microbacteriaceae</taxon>
        <taxon>Herbiconiux</taxon>
    </lineage>
</organism>
<dbReference type="PANTHER" id="PTHR44846">
    <property type="entry name" value="MANNOSYL-D-GLYCERATE TRANSPORT/METABOLISM SYSTEM REPRESSOR MNGR-RELATED"/>
    <property type="match status" value="1"/>
</dbReference>
<dbReference type="SUPFAM" id="SSF64288">
    <property type="entry name" value="Chorismate lyase-like"/>
    <property type="match status" value="1"/>
</dbReference>
<proteinExistence type="predicted"/>
<feature type="domain" description="HTH gntR-type" evidence="4">
    <location>
        <begin position="12"/>
        <end position="80"/>
    </location>
</feature>
<accession>A0ABN3D9A6</accession>
<dbReference type="InterPro" id="IPR036388">
    <property type="entry name" value="WH-like_DNA-bd_sf"/>
</dbReference>
<keyword evidence="2" id="KW-0238">DNA-binding</keyword>
<dbReference type="InterPro" id="IPR036390">
    <property type="entry name" value="WH_DNA-bd_sf"/>
</dbReference>
<evidence type="ECO:0000313" key="6">
    <source>
        <dbReference type="Proteomes" id="UP001500929"/>
    </source>
</evidence>
<dbReference type="EMBL" id="BAAAQY010000001">
    <property type="protein sequence ID" value="GAA2224362.1"/>
    <property type="molecule type" value="Genomic_DNA"/>
</dbReference>
<name>A0ABN3D9A6_9MICO</name>
<dbReference type="CDD" id="cd07377">
    <property type="entry name" value="WHTH_GntR"/>
    <property type="match status" value="1"/>
</dbReference>
<sequence length="243" mass="26640">MLTLQTVPDGDTALWERIADEMRRRIDSGFWATGQQLLGEADLAAELGVARGTLRRAIKELSASGHLVQRHGRGTFVAKRAADQPLANRMESLGERMTRAGLDFTTRELDRRVAADGAEAGLDGEPALVVRRLRSIGGNAVAVLSNAVPTALFPGIDTRDLESRPLYTVLEEDYGCVLTRAERTFSALPADAELATLLDVEPGHPVLSFVQVAWDAQDRVVDVAETWIRSDRHQPSVSMWRTV</sequence>
<dbReference type="Pfam" id="PF00392">
    <property type="entry name" value="GntR"/>
    <property type="match status" value="1"/>
</dbReference>
<dbReference type="SMART" id="SM00866">
    <property type="entry name" value="UTRA"/>
    <property type="match status" value="1"/>
</dbReference>
<dbReference type="PRINTS" id="PR00035">
    <property type="entry name" value="HTHGNTR"/>
</dbReference>